<protein>
    <recommendedName>
        <fullName evidence="4">Btz domain-containing protein</fullName>
    </recommendedName>
</protein>
<feature type="region of interest" description="Disordered" evidence="1">
    <location>
        <begin position="1"/>
        <end position="174"/>
    </location>
</feature>
<accession>A0ABD1PS51</accession>
<dbReference type="AlphaFoldDB" id="A0ABD1PS51"/>
<reference evidence="3" key="1">
    <citation type="submission" date="2024-07" db="EMBL/GenBank/DDBJ databases">
        <title>Two chromosome-level genome assemblies of Korean endemic species Abeliophyllum distichum and Forsythia ovata (Oleaceae).</title>
        <authorList>
            <person name="Jang H."/>
        </authorList>
    </citation>
    <scope>NUCLEOTIDE SEQUENCE [LARGE SCALE GENOMIC DNA]</scope>
</reference>
<gene>
    <name evidence="2" type="ORF">Adt_41222</name>
</gene>
<name>A0ABD1PS51_9LAMI</name>
<proteinExistence type="predicted"/>
<dbReference type="Proteomes" id="UP001604336">
    <property type="component" value="Unassembled WGS sequence"/>
</dbReference>
<sequence>MTDERNVGHPQESIRGRKPAPVKDVGYHQESVRERKPAPAKGRPYSPSQVPVGVGESAPAAANTNTAGEHEHKFPSGFRRNGNQNNRSGRGHESHGDWSSGHDSRQHNVPGFRERPRQNVHFEYQPVGQYKNSKTDKLVGFGDGSNDVAPRYRERNQSHYGGNFHRRQGGPAHD</sequence>
<feature type="compositionally biased region" description="Basic and acidic residues" evidence="1">
    <location>
        <begin position="1"/>
        <end position="15"/>
    </location>
</feature>
<keyword evidence="3" id="KW-1185">Reference proteome</keyword>
<dbReference type="PANTHER" id="PTHR34805:SF1">
    <property type="entry name" value="PROTEIN MODIFIER OF SNC1 1"/>
    <property type="match status" value="1"/>
</dbReference>
<evidence type="ECO:0000313" key="2">
    <source>
        <dbReference type="EMBL" id="KAL2465371.1"/>
    </source>
</evidence>
<comment type="caution">
    <text evidence="2">The sequence shown here is derived from an EMBL/GenBank/DDBJ whole genome shotgun (WGS) entry which is preliminary data.</text>
</comment>
<feature type="compositionally biased region" description="Low complexity" evidence="1">
    <location>
        <begin position="77"/>
        <end position="88"/>
    </location>
</feature>
<dbReference type="InterPro" id="IPR038808">
    <property type="entry name" value="MOS1-like"/>
</dbReference>
<feature type="compositionally biased region" description="Basic and acidic residues" evidence="1">
    <location>
        <begin position="90"/>
        <end position="117"/>
    </location>
</feature>
<evidence type="ECO:0008006" key="4">
    <source>
        <dbReference type="Google" id="ProtNLM"/>
    </source>
</evidence>
<dbReference type="EMBL" id="JBFOLK010000013">
    <property type="protein sequence ID" value="KAL2465371.1"/>
    <property type="molecule type" value="Genomic_DNA"/>
</dbReference>
<dbReference type="PANTHER" id="PTHR34805">
    <property type="entry name" value="PROTEIN MODIFIER OF SNC1 1"/>
    <property type="match status" value="1"/>
</dbReference>
<evidence type="ECO:0000256" key="1">
    <source>
        <dbReference type="SAM" id="MobiDB-lite"/>
    </source>
</evidence>
<feature type="compositionally biased region" description="Basic and acidic residues" evidence="1">
    <location>
        <begin position="25"/>
        <end position="37"/>
    </location>
</feature>
<evidence type="ECO:0000313" key="3">
    <source>
        <dbReference type="Proteomes" id="UP001604336"/>
    </source>
</evidence>
<organism evidence="2 3">
    <name type="scientific">Abeliophyllum distichum</name>
    <dbReference type="NCBI Taxonomy" id="126358"/>
    <lineage>
        <taxon>Eukaryota</taxon>
        <taxon>Viridiplantae</taxon>
        <taxon>Streptophyta</taxon>
        <taxon>Embryophyta</taxon>
        <taxon>Tracheophyta</taxon>
        <taxon>Spermatophyta</taxon>
        <taxon>Magnoliopsida</taxon>
        <taxon>eudicotyledons</taxon>
        <taxon>Gunneridae</taxon>
        <taxon>Pentapetalae</taxon>
        <taxon>asterids</taxon>
        <taxon>lamiids</taxon>
        <taxon>Lamiales</taxon>
        <taxon>Oleaceae</taxon>
        <taxon>Forsythieae</taxon>
        <taxon>Abeliophyllum</taxon>
    </lineage>
</organism>